<evidence type="ECO:0000256" key="1">
    <source>
        <dbReference type="ARBA" id="ARBA00010233"/>
    </source>
</evidence>
<dbReference type="GO" id="GO:0006508">
    <property type="term" value="P:proteolysis"/>
    <property type="evidence" value="ECO:0007669"/>
    <property type="project" value="UniProtKB-KW"/>
</dbReference>
<dbReference type="HOGENOM" id="CLU_034346_2_0_5"/>
<dbReference type="Gene3D" id="3.50.30.60">
    <property type="entry name" value="LD-carboxypeptidase A C-terminal domain-like"/>
    <property type="match status" value="1"/>
</dbReference>
<dbReference type="PIRSF" id="PIRSF028757">
    <property type="entry name" value="LD-carboxypeptidase"/>
    <property type="match status" value="1"/>
</dbReference>
<reference evidence="10 11" key="1">
    <citation type="journal article" date="2012" name="Stand. Genomic Sci.">
        <title>Complete genome sequence of Liberibacter crescens BT-1.</title>
        <authorList>
            <person name="Leonard M.T."/>
            <person name="Fagen J.R."/>
            <person name="Davis-Richardson A.G."/>
            <person name="Davis M.J."/>
            <person name="Triplett E.W."/>
        </authorList>
    </citation>
    <scope>NUCLEOTIDE SEQUENCE [LARGE SCALE GENOMIC DNA]</scope>
    <source>
        <strain evidence="10 11">BT-1</strain>
    </source>
</reference>
<keyword evidence="7" id="KW-0732">Signal</keyword>
<feature type="active site" description="Charge relay system" evidence="6">
    <location>
        <position position="229"/>
    </location>
</feature>
<dbReference type="AlphaFoldDB" id="L0ERK4"/>
<dbReference type="InterPro" id="IPR040921">
    <property type="entry name" value="Peptidase_S66C"/>
</dbReference>
<dbReference type="Gene3D" id="3.40.50.10740">
    <property type="entry name" value="Class I glutamine amidotransferase-like"/>
    <property type="match status" value="1"/>
</dbReference>
<dbReference type="EMBL" id="CP003789">
    <property type="protein sequence ID" value="AGA64114.1"/>
    <property type="molecule type" value="Genomic_DNA"/>
</dbReference>
<dbReference type="SUPFAM" id="SSF52317">
    <property type="entry name" value="Class I glutamine amidotransferase-like"/>
    <property type="match status" value="1"/>
</dbReference>
<feature type="chain" id="PRO_5003941191" evidence="7">
    <location>
        <begin position="18"/>
        <end position="328"/>
    </location>
</feature>
<organism evidence="10 11">
    <name type="scientific">Liberibacter crescens (strain BT-1)</name>
    <dbReference type="NCBI Taxonomy" id="1215343"/>
    <lineage>
        <taxon>Bacteria</taxon>
        <taxon>Pseudomonadati</taxon>
        <taxon>Pseudomonadota</taxon>
        <taxon>Alphaproteobacteria</taxon>
        <taxon>Hyphomicrobiales</taxon>
        <taxon>Rhizobiaceae</taxon>
        <taxon>Liberibacter</taxon>
    </lineage>
</organism>
<keyword evidence="3" id="KW-0645">Protease</keyword>
<evidence type="ECO:0000256" key="7">
    <source>
        <dbReference type="SAM" id="SignalP"/>
    </source>
</evidence>
<gene>
    <name evidence="10" type="ordered locus">B488_01210</name>
</gene>
<evidence type="ECO:0000256" key="5">
    <source>
        <dbReference type="ARBA" id="ARBA00022825"/>
    </source>
</evidence>
<keyword evidence="11" id="KW-1185">Reference proteome</keyword>
<feature type="domain" description="LD-carboxypeptidase C-terminal" evidence="9">
    <location>
        <begin position="198"/>
        <end position="311"/>
    </location>
</feature>
<dbReference type="GO" id="GO:0008236">
    <property type="term" value="F:serine-type peptidase activity"/>
    <property type="evidence" value="ECO:0007669"/>
    <property type="project" value="UniProtKB-KW"/>
</dbReference>
<dbReference type="eggNOG" id="COG1619">
    <property type="taxonomic scope" value="Bacteria"/>
</dbReference>
<dbReference type="EC" id="3.4.17.13" evidence="10"/>
<sequence length="328" mass="37213">MKYIAVIFFTMSFSALAEDIKVIHLIASSSAYDEGSIKDIIDVLKEKGYSANTKYLNQQVSDFGYVNLDRERGKNLVKALTDDQVKYLWFVQGGSGALNLFPYLSDNLEKIKKSKKKIIIGFSDVTAIHYFLNKNVGWKSIHGILAAFNADIYKKKEEDGKEQLSMNNGFDQVFDIIKKGVSYNGLIPLNSYAKSGVSGSLGGGNLTLIQSLFSTSYEKYFPNEILLMEDTGSTYRQLDRTLHQITYKKDFKPKAIVFGQFYTLSASDEKRLMFKTVIKDFASRSTIPIYYYPYFGHGKTNNPFILEQKTSIKCEKDEDYCQLIQAGM</sequence>
<dbReference type="Pfam" id="PF02016">
    <property type="entry name" value="Peptidase_S66"/>
    <property type="match status" value="1"/>
</dbReference>
<dbReference type="Proteomes" id="UP000010799">
    <property type="component" value="Chromosome"/>
</dbReference>
<accession>L0ERK4</accession>
<dbReference type="InterPro" id="IPR027478">
    <property type="entry name" value="LdcA_N"/>
</dbReference>
<keyword evidence="2 10" id="KW-0121">Carboxypeptidase</keyword>
<dbReference type="InterPro" id="IPR040449">
    <property type="entry name" value="Peptidase_S66_N"/>
</dbReference>
<evidence type="ECO:0000259" key="9">
    <source>
        <dbReference type="Pfam" id="PF17676"/>
    </source>
</evidence>
<evidence type="ECO:0000256" key="4">
    <source>
        <dbReference type="ARBA" id="ARBA00022801"/>
    </source>
</evidence>
<evidence type="ECO:0000313" key="11">
    <source>
        <dbReference type="Proteomes" id="UP000010799"/>
    </source>
</evidence>
<comment type="similarity">
    <text evidence="1">Belongs to the peptidase S66 family.</text>
</comment>
<keyword evidence="4 10" id="KW-0378">Hydrolase</keyword>
<dbReference type="GO" id="GO:0106415">
    <property type="term" value="F:muramoyltetrapeptide carboxypeptidase activity"/>
    <property type="evidence" value="ECO:0007669"/>
    <property type="project" value="UniProtKB-EC"/>
</dbReference>
<name>L0ERK4_LIBCB</name>
<evidence type="ECO:0000256" key="6">
    <source>
        <dbReference type="PIRSR" id="PIRSR028757-1"/>
    </source>
</evidence>
<dbReference type="PATRIC" id="fig|1215343.11.peg.128"/>
<dbReference type="InterPro" id="IPR029062">
    <property type="entry name" value="Class_I_gatase-like"/>
</dbReference>
<dbReference type="InterPro" id="IPR003507">
    <property type="entry name" value="S66_fam"/>
</dbReference>
<feature type="signal peptide" evidence="7">
    <location>
        <begin position="1"/>
        <end position="17"/>
    </location>
</feature>
<dbReference type="PANTHER" id="PTHR30237:SF2">
    <property type="entry name" value="MUREIN TETRAPEPTIDE CARBOXYPEPTIDASE"/>
    <property type="match status" value="1"/>
</dbReference>
<feature type="active site" description="Nucleophile" evidence="6">
    <location>
        <position position="123"/>
    </location>
</feature>
<evidence type="ECO:0000313" key="10">
    <source>
        <dbReference type="EMBL" id="AGA64114.1"/>
    </source>
</evidence>
<dbReference type="Pfam" id="PF17676">
    <property type="entry name" value="Peptidase_S66C"/>
    <property type="match status" value="1"/>
</dbReference>
<feature type="domain" description="LD-carboxypeptidase N-terminal" evidence="8">
    <location>
        <begin position="23"/>
        <end position="143"/>
    </location>
</feature>
<dbReference type="SUPFAM" id="SSF141986">
    <property type="entry name" value="LD-carboxypeptidase A C-terminal domain-like"/>
    <property type="match status" value="1"/>
</dbReference>
<dbReference type="InterPro" id="IPR027461">
    <property type="entry name" value="Carboxypeptidase_A_C_sf"/>
</dbReference>
<protein>
    <submittedName>
        <fullName evidence="10">Muramoyltetrapeptide carboxypeptidase</fullName>
        <ecNumber evidence="10">3.4.17.13</ecNumber>
    </submittedName>
</protein>
<evidence type="ECO:0000256" key="3">
    <source>
        <dbReference type="ARBA" id="ARBA00022670"/>
    </source>
</evidence>
<dbReference type="PANTHER" id="PTHR30237">
    <property type="entry name" value="MURAMOYLTETRAPEPTIDE CARBOXYPEPTIDASE"/>
    <property type="match status" value="1"/>
</dbReference>
<keyword evidence="5" id="KW-0720">Serine protease</keyword>
<feature type="active site" description="Charge relay system" evidence="6">
    <location>
        <position position="297"/>
    </location>
</feature>
<evidence type="ECO:0000256" key="2">
    <source>
        <dbReference type="ARBA" id="ARBA00022645"/>
    </source>
</evidence>
<evidence type="ECO:0000259" key="8">
    <source>
        <dbReference type="Pfam" id="PF02016"/>
    </source>
</evidence>
<dbReference type="KEGG" id="lcc:B488_01210"/>
<proteinExistence type="inferred from homology"/>